<proteinExistence type="predicted"/>
<dbReference type="AlphaFoldDB" id="A0A854QG41"/>
<dbReference type="Gene3D" id="3.40.50.150">
    <property type="entry name" value="Vaccinia Virus protein VP39"/>
    <property type="match status" value="1"/>
</dbReference>
<organism evidence="3 4">
    <name type="scientific">Cryptococcus neoformans Tu259-1</name>
    <dbReference type="NCBI Taxonomy" id="1230072"/>
    <lineage>
        <taxon>Eukaryota</taxon>
        <taxon>Fungi</taxon>
        <taxon>Dikarya</taxon>
        <taxon>Basidiomycota</taxon>
        <taxon>Agaricomycotina</taxon>
        <taxon>Tremellomycetes</taxon>
        <taxon>Tremellales</taxon>
        <taxon>Cryptococcaceae</taxon>
        <taxon>Cryptococcus</taxon>
        <taxon>Cryptococcus neoformans species complex</taxon>
    </lineage>
</organism>
<feature type="compositionally biased region" description="Basic and acidic residues" evidence="1">
    <location>
        <begin position="195"/>
        <end position="216"/>
    </location>
</feature>
<sequence>MHHHDQATKRSEHSQQPHLSFRMPSFTMPLLLFGALPLILFYIPTLIEPYALWNPKVLNSRDTSDGRITAWCNMGWWKNTDIFSEAAEALAGKLLRLAQEGGYQGGGNVLDIGHGAGESLLLHLSQENPPGQLHALTSLSSDTAVSKALVKSVYPDTSTRVQFYTFSAQFRPGKDVGHPLDPMRGFLGEQSSQRFFEEDQSTERKELADEPPEDKPQSSSKYDLVYILDSIYHYPPSIPSFLASLRSALHSSSLVVYTDILPPPDLSKINAYLLSRLLSVPMPNLTSRPRNLEEYKAQLGSQGWEDVAVEDWSDGVWNGFSNALKTRGGMWSLVGRAIKVAEENGWKFIGVRARKGGNVQIEA</sequence>
<keyword evidence="2" id="KW-0472">Membrane</keyword>
<comment type="caution">
    <text evidence="3">The sequence shown here is derived from an EMBL/GenBank/DDBJ whole genome shotgun (WGS) entry which is preliminary data.</text>
</comment>
<evidence type="ECO:0000256" key="2">
    <source>
        <dbReference type="SAM" id="Phobius"/>
    </source>
</evidence>
<evidence type="ECO:0000313" key="3">
    <source>
        <dbReference type="EMBL" id="OXG24102.1"/>
    </source>
</evidence>
<dbReference type="OrthoDB" id="61390at2759"/>
<dbReference type="Pfam" id="PF13489">
    <property type="entry name" value="Methyltransf_23"/>
    <property type="match status" value="1"/>
</dbReference>
<protein>
    <recommendedName>
        <fullName evidence="5">S-adenosyl-L-methionine-dependent methyltransferase</fullName>
    </recommendedName>
</protein>
<dbReference type="SUPFAM" id="SSF53335">
    <property type="entry name" value="S-adenosyl-L-methionine-dependent methyltransferases"/>
    <property type="match status" value="1"/>
</dbReference>
<reference evidence="3 4" key="1">
    <citation type="submission" date="2017-06" db="EMBL/GenBank/DDBJ databases">
        <title>Global population genomics of the pathogenic fungus Cryptococcus neoformans var. grubii.</title>
        <authorList>
            <person name="Cuomo C."/>
            <person name="Litvintseva A."/>
            <person name="Chen Y."/>
            <person name="Young S."/>
            <person name="Zeng Q."/>
            <person name="Chapman S."/>
            <person name="Gujja S."/>
            <person name="Saif S."/>
            <person name="Birren B."/>
        </authorList>
    </citation>
    <scope>NUCLEOTIDE SEQUENCE [LARGE SCALE GENOMIC DNA]</scope>
    <source>
        <strain evidence="3 4">Tu259-1</strain>
    </source>
</reference>
<dbReference type="InterPro" id="IPR029063">
    <property type="entry name" value="SAM-dependent_MTases_sf"/>
</dbReference>
<feature type="region of interest" description="Disordered" evidence="1">
    <location>
        <begin position="191"/>
        <end position="219"/>
    </location>
</feature>
<name>A0A854QG41_CRYNE</name>
<keyword evidence="2" id="KW-1133">Transmembrane helix</keyword>
<dbReference type="EMBL" id="AMKT01000034">
    <property type="protein sequence ID" value="OXG24102.1"/>
    <property type="molecule type" value="Genomic_DNA"/>
</dbReference>
<feature type="transmembrane region" description="Helical" evidence="2">
    <location>
        <begin position="21"/>
        <end position="43"/>
    </location>
</feature>
<keyword evidence="2" id="KW-0812">Transmembrane</keyword>
<evidence type="ECO:0000313" key="4">
    <source>
        <dbReference type="Proteomes" id="UP000199727"/>
    </source>
</evidence>
<gene>
    <name evidence="3" type="ORF">C361_02651</name>
</gene>
<accession>A0A854QG41</accession>
<evidence type="ECO:0008006" key="5">
    <source>
        <dbReference type="Google" id="ProtNLM"/>
    </source>
</evidence>
<dbReference type="Proteomes" id="UP000199727">
    <property type="component" value="Unassembled WGS sequence"/>
</dbReference>
<evidence type="ECO:0000256" key="1">
    <source>
        <dbReference type="SAM" id="MobiDB-lite"/>
    </source>
</evidence>